<proteinExistence type="predicted"/>
<name>A0A0A9ASD0_ARUDO</name>
<dbReference type="AlphaFoldDB" id="A0A0A9ASD0"/>
<sequence length="31" mass="3664">MVCFCVDFLCVRKLFCVYWFSLVTISADNLQ</sequence>
<dbReference type="EMBL" id="GBRH01243864">
    <property type="protein sequence ID" value="JAD54031.1"/>
    <property type="molecule type" value="Transcribed_RNA"/>
</dbReference>
<reference evidence="1" key="2">
    <citation type="journal article" date="2015" name="Data Brief">
        <title>Shoot transcriptome of the giant reed, Arundo donax.</title>
        <authorList>
            <person name="Barrero R.A."/>
            <person name="Guerrero F.D."/>
            <person name="Moolhuijzen P."/>
            <person name="Goolsby J.A."/>
            <person name="Tidwell J."/>
            <person name="Bellgard S.E."/>
            <person name="Bellgard M.I."/>
        </authorList>
    </citation>
    <scope>NUCLEOTIDE SEQUENCE</scope>
    <source>
        <tissue evidence="1">Shoot tissue taken approximately 20 cm above the soil surface</tissue>
    </source>
</reference>
<accession>A0A0A9ASD0</accession>
<evidence type="ECO:0000313" key="1">
    <source>
        <dbReference type="EMBL" id="JAD54031.1"/>
    </source>
</evidence>
<protein>
    <submittedName>
        <fullName evidence="1">Uncharacterized protein</fullName>
    </submittedName>
</protein>
<reference evidence="1" key="1">
    <citation type="submission" date="2014-09" db="EMBL/GenBank/DDBJ databases">
        <authorList>
            <person name="Magalhaes I.L.F."/>
            <person name="Oliveira U."/>
            <person name="Santos F.R."/>
            <person name="Vidigal T.H.D.A."/>
            <person name="Brescovit A.D."/>
            <person name="Santos A.J."/>
        </authorList>
    </citation>
    <scope>NUCLEOTIDE SEQUENCE</scope>
    <source>
        <tissue evidence="1">Shoot tissue taken approximately 20 cm above the soil surface</tissue>
    </source>
</reference>
<organism evidence="1">
    <name type="scientific">Arundo donax</name>
    <name type="common">Giant reed</name>
    <name type="synonym">Donax arundinaceus</name>
    <dbReference type="NCBI Taxonomy" id="35708"/>
    <lineage>
        <taxon>Eukaryota</taxon>
        <taxon>Viridiplantae</taxon>
        <taxon>Streptophyta</taxon>
        <taxon>Embryophyta</taxon>
        <taxon>Tracheophyta</taxon>
        <taxon>Spermatophyta</taxon>
        <taxon>Magnoliopsida</taxon>
        <taxon>Liliopsida</taxon>
        <taxon>Poales</taxon>
        <taxon>Poaceae</taxon>
        <taxon>PACMAD clade</taxon>
        <taxon>Arundinoideae</taxon>
        <taxon>Arundineae</taxon>
        <taxon>Arundo</taxon>
    </lineage>
</organism>